<proteinExistence type="predicted"/>
<accession>A0A6C0E7J9</accession>
<sequence>MRLRFCRNKKLHSVKKDGDYINTLKDIIKSIRIYHPYEKNIDLENITELITYKNFSAKYFDDDYHSIKGYESSSEEDENSQSSDEINEFTQEEVNYKNVVNVGVSRVKSLTRIALEEVCKHQYEIHQLFELYPSHSIWIPDDNNTQNIYDGLAISIAKSVLEEFYKSILEEFAKITKENNQYIHSIDLYYFNYQKTKVYLLIEHITEKRMFLALPYYPITFLNNIDQYFDQNTKIYPFTIIAEFDYETWSWEAFKYNNMLCEYIGSRYQFYINDDNIRIFIITFKTPLPIIPFND</sequence>
<dbReference type="AlphaFoldDB" id="A0A6C0E7J9"/>
<evidence type="ECO:0000313" key="1">
    <source>
        <dbReference type="EMBL" id="QHT25044.1"/>
    </source>
</evidence>
<protein>
    <submittedName>
        <fullName evidence="1">Uncharacterized protein</fullName>
    </submittedName>
</protein>
<organism evidence="1">
    <name type="scientific">viral metagenome</name>
    <dbReference type="NCBI Taxonomy" id="1070528"/>
    <lineage>
        <taxon>unclassified sequences</taxon>
        <taxon>metagenomes</taxon>
        <taxon>organismal metagenomes</taxon>
    </lineage>
</organism>
<reference evidence="1" key="1">
    <citation type="journal article" date="2020" name="Nature">
        <title>Giant virus diversity and host interactions through global metagenomics.</title>
        <authorList>
            <person name="Schulz F."/>
            <person name="Roux S."/>
            <person name="Paez-Espino D."/>
            <person name="Jungbluth S."/>
            <person name="Walsh D.A."/>
            <person name="Denef V.J."/>
            <person name="McMahon K.D."/>
            <person name="Konstantinidis K.T."/>
            <person name="Eloe-Fadrosh E.A."/>
            <person name="Kyrpides N.C."/>
            <person name="Woyke T."/>
        </authorList>
    </citation>
    <scope>NUCLEOTIDE SEQUENCE</scope>
    <source>
        <strain evidence="1">GVMAG-M-3300023179-150</strain>
    </source>
</reference>
<dbReference type="EMBL" id="MN739754">
    <property type="protein sequence ID" value="QHT25044.1"/>
    <property type="molecule type" value="Genomic_DNA"/>
</dbReference>
<name>A0A6C0E7J9_9ZZZZ</name>